<feature type="transmembrane region" description="Helical" evidence="2">
    <location>
        <begin position="190"/>
        <end position="210"/>
    </location>
</feature>
<protein>
    <recommendedName>
        <fullName evidence="5">ZIP family metal transporter</fullName>
    </recommendedName>
</protein>
<sequence length="268" mass="27164">MHPVFFATLFGLIAALVSLGALVAVRYAAGFTRAQAPLFAAFAAGLLIAMSILHLIPEAFAMTDQAALLVLAGFGLGFLMQRGIEAWPGNGRAGLALALAPVVAIALHSTVDGLVYAVTFAVDFFTGLSAVLGLSLHEFPEAVICFVLLQRAGLSDRTAFFGAFAAAGLTTLVFAAGAAPFAAALSDAQLGGVMAVVAGLILHVGAAHMLSHAGEAGWMKGTPMVVLGAIAAIALTQVKAELKHAVPHTEGESVGSERPLNGTSSGSM</sequence>
<feature type="transmembrane region" description="Helical" evidence="2">
    <location>
        <begin position="36"/>
        <end position="56"/>
    </location>
</feature>
<accession>A0A4S2H3C5</accession>
<evidence type="ECO:0000313" key="4">
    <source>
        <dbReference type="Proteomes" id="UP000308054"/>
    </source>
</evidence>
<evidence type="ECO:0000256" key="1">
    <source>
        <dbReference type="SAM" id="MobiDB-lite"/>
    </source>
</evidence>
<keyword evidence="4" id="KW-1185">Reference proteome</keyword>
<feature type="transmembrane region" description="Helical" evidence="2">
    <location>
        <begin position="62"/>
        <end position="81"/>
    </location>
</feature>
<feature type="transmembrane region" description="Helical" evidence="2">
    <location>
        <begin position="93"/>
        <end position="118"/>
    </location>
</feature>
<evidence type="ECO:0000256" key="2">
    <source>
        <dbReference type="SAM" id="Phobius"/>
    </source>
</evidence>
<proteinExistence type="predicted"/>
<dbReference type="EMBL" id="SRXW01000001">
    <property type="protein sequence ID" value="TGY90115.1"/>
    <property type="molecule type" value="Genomic_DNA"/>
</dbReference>
<keyword evidence="2" id="KW-1133">Transmembrane helix</keyword>
<organism evidence="3 4">
    <name type="scientific">Marinicauda algicola</name>
    <dbReference type="NCBI Taxonomy" id="2029849"/>
    <lineage>
        <taxon>Bacteria</taxon>
        <taxon>Pseudomonadati</taxon>
        <taxon>Pseudomonadota</taxon>
        <taxon>Alphaproteobacteria</taxon>
        <taxon>Maricaulales</taxon>
        <taxon>Maricaulaceae</taxon>
        <taxon>Marinicauda</taxon>
    </lineage>
</organism>
<dbReference type="OrthoDB" id="9806593at2"/>
<feature type="region of interest" description="Disordered" evidence="1">
    <location>
        <begin position="246"/>
        <end position="268"/>
    </location>
</feature>
<evidence type="ECO:0000313" key="3">
    <source>
        <dbReference type="EMBL" id="TGY90115.1"/>
    </source>
</evidence>
<dbReference type="RefSeq" id="WP_135994614.1">
    <property type="nucleotide sequence ID" value="NZ_CP071057.1"/>
</dbReference>
<name>A0A4S2H3C5_9PROT</name>
<feature type="transmembrane region" description="Helical" evidence="2">
    <location>
        <begin position="124"/>
        <end position="149"/>
    </location>
</feature>
<gene>
    <name evidence="3" type="ORF">E5163_03015</name>
</gene>
<dbReference type="Proteomes" id="UP000308054">
    <property type="component" value="Unassembled WGS sequence"/>
</dbReference>
<comment type="caution">
    <text evidence="3">The sequence shown here is derived from an EMBL/GenBank/DDBJ whole genome shotgun (WGS) entry which is preliminary data.</text>
</comment>
<dbReference type="AlphaFoldDB" id="A0A4S2H3C5"/>
<evidence type="ECO:0008006" key="5">
    <source>
        <dbReference type="Google" id="ProtNLM"/>
    </source>
</evidence>
<feature type="transmembrane region" description="Helical" evidence="2">
    <location>
        <begin position="6"/>
        <end position="29"/>
    </location>
</feature>
<keyword evidence="2" id="KW-0812">Transmembrane</keyword>
<keyword evidence="2" id="KW-0472">Membrane</keyword>
<reference evidence="3 4" key="1">
    <citation type="journal article" date="2017" name="Int. J. Syst. Evol. Microbiol.">
        <title>Marinicauda algicola sp. nov., isolated from a marine red alga Rhodosorus marinus.</title>
        <authorList>
            <person name="Jeong S.E."/>
            <person name="Jeon S.H."/>
            <person name="Chun B.H."/>
            <person name="Kim D.W."/>
            <person name="Jeon C.O."/>
        </authorList>
    </citation>
    <scope>NUCLEOTIDE SEQUENCE [LARGE SCALE GENOMIC DNA]</scope>
    <source>
        <strain evidence="3 4">JCM 31718</strain>
    </source>
</reference>
<feature type="transmembrane region" description="Helical" evidence="2">
    <location>
        <begin position="161"/>
        <end position="184"/>
    </location>
</feature>